<evidence type="ECO:0000313" key="3">
    <source>
        <dbReference type="Proteomes" id="UP000722989"/>
    </source>
</evidence>
<keyword evidence="1" id="KW-0472">Membrane</keyword>
<comment type="caution">
    <text evidence="2">The sequence shown here is derived from an EMBL/GenBank/DDBJ whole genome shotgun (WGS) entry which is preliminary data.</text>
</comment>
<sequence>MGHTDTALRAVQGYAEKAPDERPLKGYAIAMSVYAGAAAAVAAAARLTGKRLPDRPAASDLALLAISTHKVSRLLTKDAVTSPLRAPVTKFEGSAGEAEINESPRGTGAQHAFGELLTCPFCTAVWVAGGFAAGLIFAPRLTRFGMGIASAIAGADFLHLGYDAAKRLANGNG</sequence>
<organism evidence="2 3">
    <name type="scientific">Planosporangium thailandense</name>
    <dbReference type="NCBI Taxonomy" id="765197"/>
    <lineage>
        <taxon>Bacteria</taxon>
        <taxon>Bacillati</taxon>
        <taxon>Actinomycetota</taxon>
        <taxon>Actinomycetes</taxon>
        <taxon>Micromonosporales</taxon>
        <taxon>Micromonosporaceae</taxon>
        <taxon>Planosporangium</taxon>
    </lineage>
</organism>
<feature type="transmembrane region" description="Helical" evidence="1">
    <location>
        <begin position="26"/>
        <end position="45"/>
    </location>
</feature>
<dbReference type="EMBL" id="JAATVY010000002">
    <property type="protein sequence ID" value="NJC69054.1"/>
    <property type="molecule type" value="Genomic_DNA"/>
</dbReference>
<proteinExistence type="predicted"/>
<keyword evidence="1" id="KW-0812">Transmembrane</keyword>
<feature type="transmembrane region" description="Helical" evidence="1">
    <location>
        <begin position="116"/>
        <end position="138"/>
    </location>
</feature>
<evidence type="ECO:0000256" key="1">
    <source>
        <dbReference type="SAM" id="Phobius"/>
    </source>
</evidence>
<name>A0ABX0XUU1_9ACTN</name>
<dbReference type="Pfam" id="PF07098">
    <property type="entry name" value="DUF1360"/>
    <property type="match status" value="1"/>
</dbReference>
<keyword evidence="1" id="KW-1133">Transmembrane helix</keyword>
<evidence type="ECO:0000313" key="2">
    <source>
        <dbReference type="EMBL" id="NJC69054.1"/>
    </source>
</evidence>
<dbReference type="Proteomes" id="UP000722989">
    <property type="component" value="Unassembled WGS sequence"/>
</dbReference>
<protein>
    <submittedName>
        <fullName evidence="2">DUF1360 domain-containing protein</fullName>
    </submittedName>
</protein>
<keyword evidence="3" id="KW-1185">Reference proteome</keyword>
<gene>
    <name evidence="2" type="ORF">HC031_04850</name>
</gene>
<reference evidence="2 3" key="1">
    <citation type="submission" date="2020-03" db="EMBL/GenBank/DDBJ databases">
        <title>WGS of the type strain of Planosporangium spp.</title>
        <authorList>
            <person name="Thawai C."/>
        </authorList>
    </citation>
    <scope>NUCLEOTIDE SEQUENCE [LARGE SCALE GENOMIC DNA]</scope>
    <source>
        <strain evidence="2 3">TBRC 5610</strain>
    </source>
</reference>
<dbReference type="RefSeq" id="WP_167923912.1">
    <property type="nucleotide sequence ID" value="NZ_JAATVY010000002.1"/>
</dbReference>
<dbReference type="InterPro" id="IPR010773">
    <property type="entry name" value="Mycophage_PG1_Gp7"/>
</dbReference>
<accession>A0ABX0XUU1</accession>